<dbReference type="SUPFAM" id="SSF110997">
    <property type="entry name" value="Sporulation related repeat"/>
    <property type="match status" value="1"/>
</dbReference>
<evidence type="ECO:0000259" key="3">
    <source>
        <dbReference type="PROSITE" id="PS51724"/>
    </source>
</evidence>
<organism evidence="4 5">
    <name type="scientific">Sphaerotilus microaerophilus</name>
    <dbReference type="NCBI Taxonomy" id="2914710"/>
    <lineage>
        <taxon>Bacteria</taxon>
        <taxon>Pseudomonadati</taxon>
        <taxon>Pseudomonadota</taxon>
        <taxon>Betaproteobacteria</taxon>
        <taxon>Burkholderiales</taxon>
        <taxon>Sphaerotilaceae</taxon>
        <taxon>Sphaerotilus</taxon>
    </lineage>
</organism>
<feature type="domain" description="SPOR" evidence="3">
    <location>
        <begin position="137"/>
        <end position="216"/>
    </location>
</feature>
<protein>
    <recommendedName>
        <fullName evidence="3">SPOR domain-containing protein</fullName>
    </recommendedName>
</protein>
<dbReference type="InterPro" id="IPR052521">
    <property type="entry name" value="Cell_div_SPOR-domain"/>
</dbReference>
<dbReference type="PROSITE" id="PS51724">
    <property type="entry name" value="SPOR"/>
    <property type="match status" value="1"/>
</dbReference>
<dbReference type="PANTHER" id="PTHR38687">
    <property type="entry name" value="CELL DIVISION PROTEIN DEDD-RELATED"/>
    <property type="match status" value="1"/>
</dbReference>
<keyword evidence="2" id="KW-1133">Transmembrane helix</keyword>
<name>A0ABM7YF84_9BURK</name>
<keyword evidence="2" id="KW-0472">Membrane</keyword>
<reference evidence="4" key="1">
    <citation type="submission" date="2022-04" db="EMBL/GenBank/DDBJ databases">
        <title>Whole genome sequence of Sphaerotilus sp. FB-5.</title>
        <authorList>
            <person name="Takeda M."/>
            <person name="Narihara S."/>
            <person name="Akimoto M."/>
            <person name="Akimoto R."/>
            <person name="Nishiyashiki S."/>
            <person name="Murakami T."/>
        </authorList>
    </citation>
    <scope>NUCLEOTIDE SEQUENCE</scope>
    <source>
        <strain evidence="4">FB-5</strain>
    </source>
</reference>
<feature type="transmembrane region" description="Helical" evidence="2">
    <location>
        <begin position="12"/>
        <end position="35"/>
    </location>
</feature>
<evidence type="ECO:0000313" key="4">
    <source>
        <dbReference type="EMBL" id="BDI03333.1"/>
    </source>
</evidence>
<dbReference type="InterPro" id="IPR007730">
    <property type="entry name" value="SPOR-like_dom"/>
</dbReference>
<evidence type="ECO:0000313" key="5">
    <source>
        <dbReference type="Proteomes" id="UP001057498"/>
    </source>
</evidence>
<dbReference type="Pfam" id="PF05036">
    <property type="entry name" value="SPOR"/>
    <property type="match status" value="1"/>
</dbReference>
<dbReference type="Gene3D" id="3.30.70.1070">
    <property type="entry name" value="Sporulation related repeat"/>
    <property type="match status" value="1"/>
</dbReference>
<dbReference type="InterPro" id="IPR036680">
    <property type="entry name" value="SPOR-like_sf"/>
</dbReference>
<dbReference type="EMBL" id="AP025730">
    <property type="protein sequence ID" value="BDI03333.1"/>
    <property type="molecule type" value="Genomic_DNA"/>
</dbReference>
<evidence type="ECO:0000256" key="1">
    <source>
        <dbReference type="SAM" id="MobiDB-lite"/>
    </source>
</evidence>
<keyword evidence="5" id="KW-1185">Reference proteome</keyword>
<sequence length="218" mass="22639">MVATPNRRQRGGFALGLIVGLLVGLALALGVALYVTKVPVPFVDKVPQRTAEQDAAEAEKNRHWDPNAPLASKGAPPRPAPGEPGASSPPPVGATVGSVPGAPVPVLAPPPVVAPAASAPRPVPPASGASGVSAKPGAEPLVYFVQVAAFTRAEEAEQLRAKLALSGLMARVTEREQSGRIMYRVRLGPYDVREDADRVKTQAVDVGYSEATLVRVNR</sequence>
<feature type="region of interest" description="Disordered" evidence="1">
    <location>
        <begin position="51"/>
        <end position="96"/>
    </location>
</feature>
<proteinExistence type="predicted"/>
<gene>
    <name evidence="4" type="ORF">CATMQ487_03030</name>
</gene>
<evidence type="ECO:0000256" key="2">
    <source>
        <dbReference type="SAM" id="Phobius"/>
    </source>
</evidence>
<dbReference type="PANTHER" id="PTHR38687:SF1">
    <property type="entry name" value="CELL DIVISION PROTEIN DEDD"/>
    <property type="match status" value="1"/>
</dbReference>
<dbReference type="RefSeq" id="WP_251971626.1">
    <property type="nucleotide sequence ID" value="NZ_AP025730.1"/>
</dbReference>
<dbReference type="Proteomes" id="UP001057498">
    <property type="component" value="Chromosome"/>
</dbReference>
<keyword evidence="2" id="KW-0812">Transmembrane</keyword>
<accession>A0ABM7YF84</accession>
<feature type="compositionally biased region" description="Pro residues" evidence="1">
    <location>
        <begin position="76"/>
        <end position="92"/>
    </location>
</feature>